<dbReference type="AlphaFoldDB" id="A0AAD8KXA8"/>
<dbReference type="GO" id="GO:0005634">
    <property type="term" value="C:nucleus"/>
    <property type="evidence" value="ECO:0007669"/>
    <property type="project" value="TreeGrafter"/>
</dbReference>
<proteinExistence type="inferred from homology"/>
<dbReference type="GO" id="GO:0038023">
    <property type="term" value="F:signaling receptor activity"/>
    <property type="evidence" value="ECO:0007669"/>
    <property type="project" value="TreeGrafter"/>
</dbReference>
<name>A0AAD8KXA8_TARER</name>
<evidence type="ECO:0000313" key="4">
    <source>
        <dbReference type="EMBL" id="KAK1429233.1"/>
    </source>
</evidence>
<dbReference type="InterPro" id="IPR050279">
    <property type="entry name" value="Plant_def-hormone_signal"/>
</dbReference>
<evidence type="ECO:0000313" key="5">
    <source>
        <dbReference type="Proteomes" id="UP001229421"/>
    </source>
</evidence>
<dbReference type="PANTHER" id="PTHR31213:SF19">
    <property type="entry name" value="BET V I_MAJOR LATEX PROTEIN DOMAIN-CONTAINING PROTEIN"/>
    <property type="match status" value="1"/>
</dbReference>
<comment type="caution">
    <text evidence="4">The sequence shown here is derived from an EMBL/GenBank/DDBJ whole genome shotgun (WGS) entry which is preliminary data.</text>
</comment>
<dbReference type="GO" id="GO:0010427">
    <property type="term" value="F:abscisic acid binding"/>
    <property type="evidence" value="ECO:0007669"/>
    <property type="project" value="TreeGrafter"/>
</dbReference>
<protein>
    <recommendedName>
        <fullName evidence="3">Bet v I/Major latex protein domain-containing protein</fullName>
    </recommendedName>
</protein>
<dbReference type="GO" id="GO:0009738">
    <property type="term" value="P:abscisic acid-activated signaling pathway"/>
    <property type="evidence" value="ECO:0007669"/>
    <property type="project" value="TreeGrafter"/>
</dbReference>
<dbReference type="Gene3D" id="3.30.530.20">
    <property type="match status" value="1"/>
</dbReference>
<organism evidence="4 5">
    <name type="scientific">Tagetes erecta</name>
    <name type="common">African marigold</name>
    <dbReference type="NCBI Taxonomy" id="13708"/>
    <lineage>
        <taxon>Eukaryota</taxon>
        <taxon>Viridiplantae</taxon>
        <taxon>Streptophyta</taxon>
        <taxon>Embryophyta</taxon>
        <taxon>Tracheophyta</taxon>
        <taxon>Spermatophyta</taxon>
        <taxon>Magnoliopsida</taxon>
        <taxon>eudicotyledons</taxon>
        <taxon>Gunneridae</taxon>
        <taxon>Pentapetalae</taxon>
        <taxon>asterids</taxon>
        <taxon>campanulids</taxon>
        <taxon>Asterales</taxon>
        <taxon>Asteraceae</taxon>
        <taxon>Asteroideae</taxon>
        <taxon>Heliantheae alliance</taxon>
        <taxon>Tageteae</taxon>
        <taxon>Tagetes</taxon>
    </lineage>
</organism>
<dbReference type="SUPFAM" id="SSF55961">
    <property type="entry name" value="Bet v1-like"/>
    <property type="match status" value="1"/>
</dbReference>
<dbReference type="Pfam" id="PF00407">
    <property type="entry name" value="Bet_v_1"/>
    <property type="match status" value="1"/>
</dbReference>
<dbReference type="EMBL" id="JAUHHV010000003">
    <property type="protein sequence ID" value="KAK1429233.1"/>
    <property type="molecule type" value="Genomic_DNA"/>
</dbReference>
<dbReference type="GO" id="GO:0005737">
    <property type="term" value="C:cytoplasm"/>
    <property type="evidence" value="ECO:0007669"/>
    <property type="project" value="TreeGrafter"/>
</dbReference>
<dbReference type="GO" id="GO:0004864">
    <property type="term" value="F:protein phosphatase inhibitor activity"/>
    <property type="evidence" value="ECO:0007669"/>
    <property type="project" value="TreeGrafter"/>
</dbReference>
<dbReference type="GO" id="GO:0006952">
    <property type="term" value="P:defense response"/>
    <property type="evidence" value="ECO:0007669"/>
    <property type="project" value="InterPro"/>
</dbReference>
<reference evidence="4" key="1">
    <citation type="journal article" date="2023" name="bioRxiv">
        <title>Improved chromosome-level genome assembly for marigold (Tagetes erecta).</title>
        <authorList>
            <person name="Jiang F."/>
            <person name="Yuan L."/>
            <person name="Wang S."/>
            <person name="Wang H."/>
            <person name="Xu D."/>
            <person name="Wang A."/>
            <person name="Fan W."/>
        </authorList>
    </citation>
    <scope>NUCLEOTIDE SEQUENCE</scope>
    <source>
        <strain evidence="4">WSJ</strain>
        <tissue evidence="4">Leaf</tissue>
    </source>
</reference>
<dbReference type="InterPro" id="IPR023393">
    <property type="entry name" value="START-like_dom_sf"/>
</dbReference>
<keyword evidence="5" id="KW-1185">Reference proteome</keyword>
<accession>A0AAD8KXA8</accession>
<comment type="similarity">
    <text evidence="1">Belongs to the BetVI family.</text>
</comment>
<evidence type="ECO:0000256" key="2">
    <source>
        <dbReference type="ARBA" id="ARBA00022589"/>
    </source>
</evidence>
<evidence type="ECO:0000259" key="3">
    <source>
        <dbReference type="Pfam" id="PF00407"/>
    </source>
</evidence>
<dbReference type="GO" id="GO:0009820">
    <property type="term" value="P:alkaloid metabolic process"/>
    <property type="evidence" value="ECO:0007669"/>
    <property type="project" value="UniProtKB-KW"/>
</dbReference>
<keyword evidence="2" id="KW-0017">Alkaloid metabolism</keyword>
<evidence type="ECO:0000256" key="1">
    <source>
        <dbReference type="ARBA" id="ARBA00009744"/>
    </source>
</evidence>
<sequence length="155" mass="16975">MFGTLTEEVEAKVPASKAWAIYGSLELGKLVVGKVLEAVDVVEGDGGVGTILKLTLKPGLGFPYYKEKFTKVDNENMIKETEVVEGGYLDIGFTLYRIRFEIKDNPNDKTGSSCLQKLTIEYEVKEEFAANASLVTTEPLLGLISVANEHLLKAN</sequence>
<dbReference type="CDD" id="cd07816">
    <property type="entry name" value="Bet_v1-like"/>
    <property type="match status" value="1"/>
</dbReference>
<dbReference type="PANTHER" id="PTHR31213">
    <property type="entry name" value="OS08G0374000 PROTEIN-RELATED"/>
    <property type="match status" value="1"/>
</dbReference>
<gene>
    <name evidence="4" type="ORF">QVD17_11439</name>
</gene>
<feature type="domain" description="Bet v I/Major latex protein" evidence="3">
    <location>
        <begin position="3"/>
        <end position="153"/>
    </location>
</feature>
<dbReference type="Proteomes" id="UP001229421">
    <property type="component" value="Unassembled WGS sequence"/>
</dbReference>
<dbReference type="InterPro" id="IPR000916">
    <property type="entry name" value="Bet_v_I/MLP"/>
</dbReference>